<dbReference type="EMBL" id="SMCQ01000025">
    <property type="protein sequence ID" value="TCV92964.1"/>
    <property type="molecule type" value="Genomic_DNA"/>
</dbReference>
<dbReference type="RefSeq" id="WP_066445219.1">
    <property type="nucleotide sequence ID" value="NZ_JANKBF010000001.1"/>
</dbReference>
<accession>A0A4R3YP76</accession>
<dbReference type="GeneID" id="98916460"/>
<sequence length="180" mass="21111">MLTIQDMFQNQSKIDEGVLVEVSDQLWKLGSLQEIKEKVSEDLFVVHVGINMIGNWKNDGWWCLICEQAYLVPYIPDVLKIFGLEEMKTVFESIISLFPEYTTFSNEDESYYDIVNFLQNAHFKVNDERLNHITIENRKAMVRLIHQRLDRLEDITDPLWGYGSQCDGWKSVLDFIALKI</sequence>
<reference evidence="1 2" key="1">
    <citation type="submission" date="2019-03" db="EMBL/GenBank/DDBJ databases">
        <title>Genomic Encyclopedia of Type Strains, Phase IV (KMG-IV): sequencing the most valuable type-strain genomes for metagenomic binning, comparative biology and taxonomic classification.</title>
        <authorList>
            <person name="Goeker M."/>
        </authorList>
    </citation>
    <scope>NUCLEOTIDE SEQUENCE [LARGE SCALE GENOMIC DNA]</scope>
    <source>
        <strain evidence="1 2">DSM 29487</strain>
    </source>
</reference>
<evidence type="ECO:0008006" key="3">
    <source>
        <dbReference type="Google" id="ProtNLM"/>
    </source>
</evidence>
<keyword evidence="2" id="KW-1185">Reference proteome</keyword>
<proteinExistence type="predicted"/>
<evidence type="ECO:0000313" key="1">
    <source>
        <dbReference type="EMBL" id="TCV92964.1"/>
    </source>
</evidence>
<comment type="caution">
    <text evidence="1">The sequence shown here is derived from an EMBL/GenBank/DDBJ whole genome shotgun (WGS) entry which is preliminary data.</text>
</comment>
<protein>
    <recommendedName>
        <fullName evidence="3">DUF4375 domain-containing protein</fullName>
    </recommendedName>
</protein>
<name>A0A4R3YP76_9FIRM</name>
<gene>
    <name evidence="1" type="ORF">EDD60_12552</name>
</gene>
<dbReference type="Proteomes" id="UP000295515">
    <property type="component" value="Unassembled WGS sequence"/>
</dbReference>
<evidence type="ECO:0000313" key="2">
    <source>
        <dbReference type="Proteomes" id="UP000295515"/>
    </source>
</evidence>
<dbReference type="AlphaFoldDB" id="A0A4R3YP76"/>
<organism evidence="1 2">
    <name type="scientific">Longibaculum muris</name>
    <dbReference type="NCBI Taxonomy" id="1796628"/>
    <lineage>
        <taxon>Bacteria</taxon>
        <taxon>Bacillati</taxon>
        <taxon>Bacillota</taxon>
        <taxon>Erysipelotrichia</taxon>
        <taxon>Erysipelotrichales</taxon>
        <taxon>Coprobacillaceae</taxon>
        <taxon>Longibaculum</taxon>
    </lineage>
</organism>